<evidence type="ECO:0000256" key="4">
    <source>
        <dbReference type="SAM" id="Phobius"/>
    </source>
</evidence>
<evidence type="ECO:0000313" key="6">
    <source>
        <dbReference type="Proteomes" id="UP000683925"/>
    </source>
</evidence>
<dbReference type="AlphaFoldDB" id="A0A8S1YQ94"/>
<dbReference type="Proteomes" id="UP000683925">
    <property type="component" value="Unassembled WGS sequence"/>
</dbReference>
<gene>
    <name evidence="5" type="ORF">POCTA_138.1.T1630011</name>
</gene>
<evidence type="ECO:0000256" key="3">
    <source>
        <dbReference type="ARBA" id="ARBA00023157"/>
    </source>
</evidence>
<evidence type="ECO:0000256" key="1">
    <source>
        <dbReference type="ARBA" id="ARBA00022729"/>
    </source>
</evidence>
<dbReference type="PANTHER" id="PTHR38934">
    <property type="entry name" value="HYPHALLY REGULATED CELL WALL PROTEIN 1"/>
    <property type="match status" value="1"/>
</dbReference>
<feature type="transmembrane region" description="Helical" evidence="4">
    <location>
        <begin position="1078"/>
        <end position="1098"/>
    </location>
</feature>
<keyword evidence="4" id="KW-0472">Membrane</keyword>
<evidence type="ECO:0000313" key="5">
    <source>
        <dbReference type="EMBL" id="CAD8213674.1"/>
    </source>
</evidence>
<name>A0A8S1YQ94_PAROT</name>
<feature type="transmembrane region" description="Helical" evidence="4">
    <location>
        <begin position="1113"/>
        <end position="1134"/>
    </location>
</feature>
<accession>A0A8S1YQ94</accession>
<feature type="transmembrane region" description="Helical" evidence="4">
    <location>
        <begin position="1027"/>
        <end position="1043"/>
    </location>
</feature>
<proteinExistence type="predicted"/>
<dbReference type="Pfam" id="PF13948">
    <property type="entry name" value="DUF4215"/>
    <property type="match status" value="4"/>
</dbReference>
<dbReference type="PANTHER" id="PTHR38934:SF6">
    <property type="entry name" value="CHROMOSOME UNDETERMINED SCAFFOLD_176, WHOLE GENOME SHOTGUN SEQUENCE"/>
    <property type="match status" value="1"/>
</dbReference>
<evidence type="ECO:0000256" key="2">
    <source>
        <dbReference type="ARBA" id="ARBA00022737"/>
    </source>
</evidence>
<dbReference type="OrthoDB" id="28293at2759"/>
<keyword evidence="3" id="KW-1015">Disulfide bond</keyword>
<feature type="transmembrane region" description="Helical" evidence="4">
    <location>
        <begin position="1049"/>
        <end position="1066"/>
    </location>
</feature>
<organism evidence="5 6">
    <name type="scientific">Paramecium octaurelia</name>
    <dbReference type="NCBI Taxonomy" id="43137"/>
    <lineage>
        <taxon>Eukaryota</taxon>
        <taxon>Sar</taxon>
        <taxon>Alveolata</taxon>
        <taxon>Ciliophora</taxon>
        <taxon>Intramacronucleata</taxon>
        <taxon>Oligohymenophorea</taxon>
        <taxon>Peniculida</taxon>
        <taxon>Parameciidae</taxon>
        <taxon>Paramecium</taxon>
    </lineage>
</organism>
<sequence length="1174" mass="136809">MKKVSCFVQVYSFDANDKNQDCITRLFEFLGWNITNMLNTMFRTCDSQVIFGGPKSFGMNTYITRFFNDLDPHYKLKIEIELWIIDRWTLDSINIEIDNTLQFQKGYTHSGVFPDYCGTGSLQDDDDDSSVYNDELDTISITIPHVKRSAWVHIYTNVKTDEDQSWGIKTFKLSLEKCECMACFGDDYPQCLKWQKHTQSFSQSYISGSDLWDGLGFPLTIFQSDQCSGCHYFNGMKFRRFLYLPKNQQILIRLFKYDSNTFQISLNNLYYKVIYNSIGSIQILIDDWKGEVYEILLESLSSSLYIRDIDIYYADLEEENIIQFMPGCMFLIDLICNQCYEGWKFIAIHQMCQPYCGDRFIVGDEECDDGNDLSHDGCFECKFQCNQNCLVCQFGKCVDCQTGFELNNDQQCLPICGDGFVVPYTQEKCEDGNNLEGDGCFNCNFECDQTCNTCYLKKCLECQPGYQLIDNQCYSFCGDKIVINGFEDCDDGNLIPFDGCFECKFQCQESCIICIDGKCNDQLCGEGYKLLQGECFTICGDQYVTLQEECDDNNDIEYDGCHNCKYSCTLNCLDCYQGQCLACEEQYELTKNGQCQYIAISYEQETAIIECYDGNDLPNDGCFNQMVELNWVCSDYSVDILSQCTFSVNPKLILTFLNYTQDTQFVQISFNEQVMTTSQMVLTDTMETWVIDVSEDKQQLNLTIINDASAQLSKPEYVIAIQIFQLLEFKPVLQIKLNQQIVNQHGAVVIPNDHYITLNIPNYLDEVQTVYSLKLKQINKSIIYIILGIGIMSLLFGLSELFFQIINILQYQQYLRYLNLEFPQNLLIYFELGDLLQSQTLMDYFCVHDFFQFFQVDSSFKPSYEKFYYYNLNADLIQNIQWQLFQCIICLLIISIIQLLQRVFYYHIFTDQFSIKISAVLNCLKNQFVIKISQGLYKLAKWCLSLEQVATYNGIKQLLLINGWDLIFKTLLYLRSLDSIQVRDVISLTLSSFILIGYLFIMISACNRESLIRNGRRKMLLIKRYEIFNLLRQTCFLIILVFLQSQEILQIMLIALICVLCLKIVYNYRKVFELSNFLVQFIIEGSIILFTFTSLVYVNDYSMYINQELKIKFGWFHISILSFGLVVQLIMIIYERIRSFYKKLQQKKEKSKEIQKNSHCILVEIKNRVIIQTV</sequence>
<keyword evidence="6" id="KW-1185">Reference proteome</keyword>
<keyword evidence="2" id="KW-0677">Repeat</keyword>
<keyword evidence="1" id="KW-0732">Signal</keyword>
<feature type="transmembrane region" description="Helical" evidence="4">
    <location>
        <begin position="884"/>
        <end position="904"/>
    </location>
</feature>
<protein>
    <submittedName>
        <fullName evidence="5">Uncharacterized protein</fullName>
    </submittedName>
</protein>
<dbReference type="InterPro" id="IPR011936">
    <property type="entry name" value="Myxo_disulph_rpt"/>
</dbReference>
<feature type="transmembrane region" description="Helical" evidence="4">
    <location>
        <begin position="782"/>
        <end position="803"/>
    </location>
</feature>
<dbReference type="OMA" id="WFHISIL"/>
<dbReference type="EMBL" id="CAJJDP010000166">
    <property type="protein sequence ID" value="CAD8213674.1"/>
    <property type="molecule type" value="Genomic_DNA"/>
</dbReference>
<feature type="transmembrane region" description="Helical" evidence="4">
    <location>
        <begin position="985"/>
        <end position="1006"/>
    </location>
</feature>
<reference evidence="5" key="1">
    <citation type="submission" date="2021-01" db="EMBL/GenBank/DDBJ databases">
        <authorList>
            <consortium name="Genoscope - CEA"/>
            <person name="William W."/>
        </authorList>
    </citation>
    <scope>NUCLEOTIDE SEQUENCE</scope>
</reference>
<comment type="caution">
    <text evidence="5">The sequence shown here is derived from an EMBL/GenBank/DDBJ whole genome shotgun (WGS) entry which is preliminary data.</text>
</comment>
<keyword evidence="4" id="KW-1133">Transmembrane helix</keyword>
<keyword evidence="4" id="KW-0812">Transmembrane</keyword>